<name>A0A1F5TRH5_9BACT</name>
<proteinExistence type="predicted"/>
<dbReference type="GO" id="GO:0004475">
    <property type="term" value="F:mannose-1-phosphate guanylyltransferase (GTP) activity"/>
    <property type="evidence" value="ECO:0007669"/>
    <property type="project" value="TreeGrafter"/>
</dbReference>
<evidence type="ECO:0000313" key="3">
    <source>
        <dbReference type="Proteomes" id="UP000177579"/>
    </source>
</evidence>
<dbReference type="EMBL" id="MFGO01000013">
    <property type="protein sequence ID" value="OGF41161.1"/>
    <property type="molecule type" value="Genomic_DNA"/>
</dbReference>
<comment type="caution">
    <text evidence="2">The sequence shown here is derived from an EMBL/GenBank/DDBJ whole genome shotgun (WGS) entry which is preliminary data.</text>
</comment>
<evidence type="ECO:0000259" key="1">
    <source>
        <dbReference type="Pfam" id="PF01050"/>
    </source>
</evidence>
<evidence type="ECO:0000313" key="2">
    <source>
        <dbReference type="EMBL" id="OGF41161.1"/>
    </source>
</evidence>
<dbReference type="SUPFAM" id="SSF51182">
    <property type="entry name" value="RmlC-like cupins"/>
    <property type="match status" value="1"/>
</dbReference>
<dbReference type="Gene3D" id="2.60.120.10">
    <property type="entry name" value="Jelly Rolls"/>
    <property type="match status" value="1"/>
</dbReference>
<dbReference type="CDD" id="cd02213">
    <property type="entry name" value="cupin_PMI_typeII_C"/>
    <property type="match status" value="1"/>
</dbReference>
<reference evidence="2 3" key="1">
    <citation type="journal article" date="2016" name="Nat. Commun.">
        <title>Thousands of microbial genomes shed light on interconnected biogeochemical processes in an aquifer system.</title>
        <authorList>
            <person name="Anantharaman K."/>
            <person name="Brown C.T."/>
            <person name="Hug L.A."/>
            <person name="Sharon I."/>
            <person name="Castelle C.J."/>
            <person name="Probst A.J."/>
            <person name="Thomas B.C."/>
            <person name="Singh A."/>
            <person name="Wilkins M.J."/>
            <person name="Karaoz U."/>
            <person name="Brodie E.L."/>
            <person name="Williams K.H."/>
            <person name="Hubbard S.S."/>
            <person name="Banfield J.F."/>
        </authorList>
    </citation>
    <scope>NUCLEOTIDE SEQUENCE [LARGE SCALE GENOMIC DNA]</scope>
</reference>
<feature type="domain" description="Mannose-6-phosphate isomerase type II C-terminal" evidence="1">
    <location>
        <begin position="6"/>
        <end position="109"/>
    </location>
</feature>
<organism evidence="2 3">
    <name type="scientific">Candidatus Falkowbacteria bacterium RIFOXYD2_FULL_34_120</name>
    <dbReference type="NCBI Taxonomy" id="1798007"/>
    <lineage>
        <taxon>Bacteria</taxon>
        <taxon>Candidatus Falkowiibacteriota</taxon>
    </lineage>
</organism>
<dbReference type="Proteomes" id="UP000177579">
    <property type="component" value="Unassembled WGS sequence"/>
</dbReference>
<dbReference type="PANTHER" id="PTHR46390">
    <property type="entry name" value="MANNOSE-1-PHOSPHATE GUANYLYLTRANSFERASE"/>
    <property type="match status" value="1"/>
</dbReference>
<dbReference type="GO" id="GO:0009298">
    <property type="term" value="P:GDP-mannose biosynthetic process"/>
    <property type="evidence" value="ECO:0007669"/>
    <property type="project" value="TreeGrafter"/>
</dbReference>
<accession>A0A1F5TRH5</accession>
<dbReference type="Pfam" id="PF01050">
    <property type="entry name" value="MannoseP_isomer"/>
    <property type="match status" value="1"/>
</dbReference>
<dbReference type="AlphaFoldDB" id="A0A1F5TRH5"/>
<dbReference type="PANTHER" id="PTHR46390:SF1">
    <property type="entry name" value="MANNOSE-1-PHOSPHATE GUANYLYLTRANSFERASE"/>
    <property type="match status" value="1"/>
</dbReference>
<dbReference type="InterPro" id="IPR051161">
    <property type="entry name" value="Mannose-6P_isomerase_type2"/>
</dbReference>
<dbReference type="InterPro" id="IPR001538">
    <property type="entry name" value="Man6P_isomerase-2_C"/>
</dbReference>
<protein>
    <recommendedName>
        <fullName evidence="1">Mannose-6-phosphate isomerase type II C-terminal domain-containing protein</fullName>
    </recommendedName>
</protein>
<gene>
    <name evidence="2" type="ORF">A2531_01415</name>
</gene>
<dbReference type="InterPro" id="IPR014710">
    <property type="entry name" value="RmlC-like_jellyroll"/>
</dbReference>
<dbReference type="GO" id="GO:0005976">
    <property type="term" value="P:polysaccharide metabolic process"/>
    <property type="evidence" value="ECO:0007669"/>
    <property type="project" value="InterPro"/>
</dbReference>
<dbReference type="InterPro" id="IPR011051">
    <property type="entry name" value="RmlC_Cupin_sf"/>
</dbReference>
<sequence length="115" mass="13767">MEHEIKKETRPWGEFVQYVFNEKCTVKIITVKKGEELSLQSHENRDELWVAIDNDLKVELDGREIFPKREDIVFIPRKSKHRLSAPNKKGRILEVSFGDFDEKDEIRYEDKYGRK</sequence>